<dbReference type="EMBL" id="MU853229">
    <property type="protein sequence ID" value="KAK4123050.1"/>
    <property type="molecule type" value="Genomic_DNA"/>
</dbReference>
<evidence type="ECO:0000256" key="1">
    <source>
        <dbReference type="SAM" id="SignalP"/>
    </source>
</evidence>
<reference evidence="2" key="2">
    <citation type="submission" date="2023-05" db="EMBL/GenBank/DDBJ databases">
        <authorList>
            <consortium name="Lawrence Berkeley National Laboratory"/>
            <person name="Steindorff A."/>
            <person name="Hensen N."/>
            <person name="Bonometti L."/>
            <person name="Westerberg I."/>
            <person name="Brannstrom I.O."/>
            <person name="Guillou S."/>
            <person name="Cros-Aarteil S."/>
            <person name="Calhoun S."/>
            <person name="Haridas S."/>
            <person name="Kuo A."/>
            <person name="Mondo S."/>
            <person name="Pangilinan J."/>
            <person name="Riley R."/>
            <person name="Labutti K."/>
            <person name="Andreopoulos B."/>
            <person name="Lipzen A."/>
            <person name="Chen C."/>
            <person name="Yanf M."/>
            <person name="Daum C."/>
            <person name="Ng V."/>
            <person name="Clum A."/>
            <person name="Ohm R."/>
            <person name="Martin F."/>
            <person name="Silar P."/>
            <person name="Natvig D."/>
            <person name="Lalanne C."/>
            <person name="Gautier V."/>
            <person name="Ament-Velasquez S.L."/>
            <person name="Kruys A."/>
            <person name="Hutchinson M.I."/>
            <person name="Powell A.J."/>
            <person name="Barry K."/>
            <person name="Miller A.N."/>
            <person name="Grigoriev I.V."/>
            <person name="Debuchy R."/>
            <person name="Gladieux P."/>
            <person name="Thoren M.H."/>
            <person name="Johannesson H."/>
        </authorList>
    </citation>
    <scope>NUCLEOTIDE SEQUENCE</scope>
    <source>
        <strain evidence="2">CBS 731.68</strain>
    </source>
</reference>
<accession>A0AAN6Z2D4</accession>
<evidence type="ECO:0000313" key="2">
    <source>
        <dbReference type="EMBL" id="KAK4123050.1"/>
    </source>
</evidence>
<reference evidence="2" key="1">
    <citation type="journal article" date="2023" name="Mol. Phylogenet. Evol.">
        <title>Genome-scale phylogeny and comparative genomics of the fungal order Sordariales.</title>
        <authorList>
            <person name="Hensen N."/>
            <person name="Bonometti L."/>
            <person name="Westerberg I."/>
            <person name="Brannstrom I.O."/>
            <person name="Guillou S."/>
            <person name="Cros-Aarteil S."/>
            <person name="Calhoun S."/>
            <person name="Haridas S."/>
            <person name="Kuo A."/>
            <person name="Mondo S."/>
            <person name="Pangilinan J."/>
            <person name="Riley R."/>
            <person name="LaButti K."/>
            <person name="Andreopoulos B."/>
            <person name="Lipzen A."/>
            <person name="Chen C."/>
            <person name="Yan M."/>
            <person name="Daum C."/>
            <person name="Ng V."/>
            <person name="Clum A."/>
            <person name="Steindorff A."/>
            <person name="Ohm R.A."/>
            <person name="Martin F."/>
            <person name="Silar P."/>
            <person name="Natvig D.O."/>
            <person name="Lalanne C."/>
            <person name="Gautier V."/>
            <person name="Ament-Velasquez S.L."/>
            <person name="Kruys A."/>
            <person name="Hutchinson M.I."/>
            <person name="Powell A.J."/>
            <person name="Barry K."/>
            <person name="Miller A.N."/>
            <person name="Grigoriev I.V."/>
            <person name="Debuchy R."/>
            <person name="Gladieux P."/>
            <person name="Hiltunen Thoren M."/>
            <person name="Johannesson H."/>
        </authorList>
    </citation>
    <scope>NUCLEOTIDE SEQUENCE</scope>
    <source>
        <strain evidence="2">CBS 731.68</strain>
    </source>
</reference>
<protein>
    <submittedName>
        <fullName evidence="2">Uncharacterized protein</fullName>
    </submittedName>
</protein>
<name>A0AAN6Z2D4_9PEZI</name>
<dbReference type="AlphaFoldDB" id="A0AAN6Z2D4"/>
<keyword evidence="3" id="KW-1185">Reference proteome</keyword>
<dbReference type="Proteomes" id="UP001302602">
    <property type="component" value="Unassembled WGS sequence"/>
</dbReference>
<proteinExistence type="predicted"/>
<gene>
    <name evidence="2" type="ORF">N657DRAFT_445789</name>
</gene>
<dbReference type="RefSeq" id="XP_062646821.1">
    <property type="nucleotide sequence ID" value="XM_062787410.1"/>
</dbReference>
<dbReference type="GeneID" id="87824180"/>
<feature type="signal peptide" evidence="1">
    <location>
        <begin position="1"/>
        <end position="18"/>
    </location>
</feature>
<sequence>MYLILVATLYHLLRVLNSRTILDCQVLSLLRPHAHAKKLIVEQSYVMRESWKLEQVGPSKYNGPFIPVFQYH</sequence>
<organism evidence="2 3">
    <name type="scientific">Parathielavia appendiculata</name>
    <dbReference type="NCBI Taxonomy" id="2587402"/>
    <lineage>
        <taxon>Eukaryota</taxon>
        <taxon>Fungi</taxon>
        <taxon>Dikarya</taxon>
        <taxon>Ascomycota</taxon>
        <taxon>Pezizomycotina</taxon>
        <taxon>Sordariomycetes</taxon>
        <taxon>Sordariomycetidae</taxon>
        <taxon>Sordariales</taxon>
        <taxon>Chaetomiaceae</taxon>
        <taxon>Parathielavia</taxon>
    </lineage>
</organism>
<feature type="chain" id="PRO_5042978528" evidence="1">
    <location>
        <begin position="19"/>
        <end position="72"/>
    </location>
</feature>
<evidence type="ECO:0000313" key="3">
    <source>
        <dbReference type="Proteomes" id="UP001302602"/>
    </source>
</evidence>
<keyword evidence="1" id="KW-0732">Signal</keyword>
<comment type="caution">
    <text evidence="2">The sequence shown here is derived from an EMBL/GenBank/DDBJ whole genome shotgun (WGS) entry which is preliminary data.</text>
</comment>